<dbReference type="Pfam" id="PF00296">
    <property type="entry name" value="Bac_luciferase"/>
    <property type="match status" value="1"/>
</dbReference>
<dbReference type="InterPro" id="IPR036661">
    <property type="entry name" value="Luciferase-like_sf"/>
</dbReference>
<dbReference type="GO" id="GO:0016491">
    <property type="term" value="F:oxidoreductase activity"/>
    <property type="evidence" value="ECO:0007669"/>
    <property type="project" value="UniProtKB-KW"/>
</dbReference>
<reference evidence="6 7" key="1">
    <citation type="submission" date="2021-04" db="EMBL/GenBank/DDBJ databases">
        <title>Nocardia tengchongensis.</title>
        <authorList>
            <person name="Zhuang k."/>
            <person name="Ran Y."/>
            <person name="Li W."/>
        </authorList>
    </citation>
    <scope>NUCLEOTIDE SEQUENCE [LARGE SCALE GENOMIC DNA]</scope>
    <source>
        <strain evidence="6 7">CFH S0057</strain>
    </source>
</reference>
<evidence type="ECO:0000313" key="6">
    <source>
        <dbReference type="EMBL" id="QVI24945.1"/>
    </source>
</evidence>
<evidence type="ECO:0000259" key="5">
    <source>
        <dbReference type="Pfam" id="PF00296"/>
    </source>
</evidence>
<keyword evidence="1" id="KW-0285">Flavoprotein</keyword>
<keyword evidence="7" id="KW-1185">Reference proteome</keyword>
<dbReference type="Proteomes" id="UP000683310">
    <property type="component" value="Chromosome"/>
</dbReference>
<evidence type="ECO:0000256" key="4">
    <source>
        <dbReference type="ARBA" id="ARBA00023033"/>
    </source>
</evidence>
<sequence length="277" mass="29774">MRLGLSTPIVVQVPGIASPWEATAGPEELTRIARATDELGFDHLTCADHVGVPAAAATVRGATYWDPLATLSYLAAHTSRIRLATSVLVLGYHHPLALAKSYGTLDRLSNGRVVLGVGVGSLAEEFALLGAAWEDRGTLADAALTRLRRAWGRREVEDFVLEPHAVRTTVPIWVGGRTRRSLRRAVTLGTGWVPFGLEAEQIAELLATVTVPEGFDIVLSPGAPLDPQGDEADSLRRLTALRDAGATHLTCTVRANDAGHYCEQLAALRELVDRKLR</sequence>
<dbReference type="InterPro" id="IPR011251">
    <property type="entry name" value="Luciferase-like_dom"/>
</dbReference>
<organism evidence="6 7">
    <name type="scientific">Nocardia tengchongensis</name>
    <dbReference type="NCBI Taxonomy" id="2055889"/>
    <lineage>
        <taxon>Bacteria</taxon>
        <taxon>Bacillati</taxon>
        <taxon>Actinomycetota</taxon>
        <taxon>Actinomycetes</taxon>
        <taxon>Mycobacteriales</taxon>
        <taxon>Nocardiaceae</taxon>
        <taxon>Nocardia</taxon>
    </lineage>
</organism>
<accession>A0ABX8D2L7</accession>
<dbReference type="PANTHER" id="PTHR42847">
    <property type="entry name" value="ALKANESULFONATE MONOOXYGENASE"/>
    <property type="match status" value="1"/>
</dbReference>
<dbReference type="EMBL" id="CP074371">
    <property type="protein sequence ID" value="QVI24945.1"/>
    <property type="molecule type" value="Genomic_DNA"/>
</dbReference>
<dbReference type="InterPro" id="IPR050172">
    <property type="entry name" value="SsuD_RutA_monooxygenase"/>
</dbReference>
<dbReference type="PANTHER" id="PTHR42847:SF4">
    <property type="entry name" value="ALKANESULFONATE MONOOXYGENASE-RELATED"/>
    <property type="match status" value="1"/>
</dbReference>
<proteinExistence type="predicted"/>
<protein>
    <submittedName>
        <fullName evidence="6">TIGR03619 family F420-dependent LLM class oxidoreductase</fullName>
        <ecNumber evidence="6">1.-.-.-</ecNumber>
    </submittedName>
</protein>
<keyword evidence="4" id="KW-0503">Monooxygenase</keyword>
<keyword evidence="3 6" id="KW-0560">Oxidoreductase</keyword>
<dbReference type="Gene3D" id="3.20.20.30">
    <property type="entry name" value="Luciferase-like domain"/>
    <property type="match status" value="1"/>
</dbReference>
<keyword evidence="2" id="KW-0288">FMN</keyword>
<evidence type="ECO:0000256" key="2">
    <source>
        <dbReference type="ARBA" id="ARBA00022643"/>
    </source>
</evidence>
<name>A0ABX8D2L7_9NOCA</name>
<dbReference type="SUPFAM" id="SSF51679">
    <property type="entry name" value="Bacterial luciferase-like"/>
    <property type="match status" value="1"/>
</dbReference>
<dbReference type="InterPro" id="IPR019921">
    <property type="entry name" value="Lucif-like_OxRdtase_Rv2161c"/>
</dbReference>
<evidence type="ECO:0000256" key="3">
    <source>
        <dbReference type="ARBA" id="ARBA00023002"/>
    </source>
</evidence>
<evidence type="ECO:0000256" key="1">
    <source>
        <dbReference type="ARBA" id="ARBA00022630"/>
    </source>
</evidence>
<gene>
    <name evidence="6" type="ORF">KHQ06_17315</name>
</gene>
<dbReference type="NCBIfam" id="TIGR03619">
    <property type="entry name" value="F420_Rv2161c"/>
    <property type="match status" value="1"/>
</dbReference>
<evidence type="ECO:0000313" key="7">
    <source>
        <dbReference type="Proteomes" id="UP000683310"/>
    </source>
</evidence>
<feature type="domain" description="Luciferase-like" evidence="5">
    <location>
        <begin position="1"/>
        <end position="210"/>
    </location>
</feature>
<dbReference type="EC" id="1.-.-.-" evidence="6"/>